<keyword evidence="3" id="KW-1185">Reference proteome</keyword>
<evidence type="ECO:0000313" key="3">
    <source>
        <dbReference type="Proteomes" id="UP001623592"/>
    </source>
</evidence>
<name>A0ABW8TMC2_9CLOT</name>
<proteinExistence type="predicted"/>
<evidence type="ECO:0000256" key="1">
    <source>
        <dbReference type="SAM" id="Phobius"/>
    </source>
</evidence>
<gene>
    <name evidence="2" type="ORF">ACJDT4_19890</name>
</gene>
<organism evidence="2 3">
    <name type="scientific">Clostridium neuense</name>
    <dbReference type="NCBI Taxonomy" id="1728934"/>
    <lineage>
        <taxon>Bacteria</taxon>
        <taxon>Bacillati</taxon>
        <taxon>Bacillota</taxon>
        <taxon>Clostridia</taxon>
        <taxon>Eubacteriales</taxon>
        <taxon>Clostridiaceae</taxon>
        <taxon>Clostridium</taxon>
    </lineage>
</organism>
<dbReference type="RefSeq" id="WP_406789337.1">
    <property type="nucleotide sequence ID" value="NZ_JBJIAA010000019.1"/>
</dbReference>
<comment type="caution">
    <text evidence="2">The sequence shown here is derived from an EMBL/GenBank/DDBJ whole genome shotgun (WGS) entry which is preliminary data.</text>
</comment>
<protein>
    <submittedName>
        <fullName evidence="2">Uncharacterized protein</fullName>
    </submittedName>
</protein>
<keyword evidence="1" id="KW-1133">Transmembrane helix</keyword>
<reference evidence="2 3" key="1">
    <citation type="submission" date="2024-11" db="EMBL/GenBank/DDBJ databases">
        <authorList>
            <person name="Heng Y.C."/>
            <person name="Lim A.C.H."/>
            <person name="Lee J.K.Y."/>
            <person name="Kittelmann S."/>
        </authorList>
    </citation>
    <scope>NUCLEOTIDE SEQUENCE [LARGE SCALE GENOMIC DNA]</scope>
    <source>
        <strain evidence="2 3">WILCCON 0114</strain>
    </source>
</reference>
<dbReference type="Proteomes" id="UP001623592">
    <property type="component" value="Unassembled WGS sequence"/>
</dbReference>
<sequence length="69" mass="8219">MRIVEFLKKSLEGRGVYPIFMTIFSWSYAAVLFVALICEFFLYIFKVKYRNPEFKNSEKKHKKGSEKDA</sequence>
<keyword evidence="1" id="KW-0812">Transmembrane</keyword>
<evidence type="ECO:0000313" key="2">
    <source>
        <dbReference type="EMBL" id="MFL0252680.1"/>
    </source>
</evidence>
<feature type="transmembrane region" description="Helical" evidence="1">
    <location>
        <begin position="20"/>
        <end position="45"/>
    </location>
</feature>
<dbReference type="EMBL" id="JBJIAA010000019">
    <property type="protein sequence ID" value="MFL0252680.1"/>
    <property type="molecule type" value="Genomic_DNA"/>
</dbReference>
<accession>A0ABW8TMC2</accession>
<keyword evidence="1" id="KW-0472">Membrane</keyword>